<gene>
    <name evidence="1" type="ORF">RPERSI_LOCUS18720</name>
</gene>
<organism evidence="1 2">
    <name type="scientific">Racocetra persica</name>
    <dbReference type="NCBI Taxonomy" id="160502"/>
    <lineage>
        <taxon>Eukaryota</taxon>
        <taxon>Fungi</taxon>
        <taxon>Fungi incertae sedis</taxon>
        <taxon>Mucoromycota</taxon>
        <taxon>Glomeromycotina</taxon>
        <taxon>Glomeromycetes</taxon>
        <taxon>Diversisporales</taxon>
        <taxon>Gigasporaceae</taxon>
        <taxon>Racocetra</taxon>
    </lineage>
</organism>
<name>A0ACA9RDJ1_9GLOM</name>
<evidence type="ECO:0000313" key="2">
    <source>
        <dbReference type="Proteomes" id="UP000789920"/>
    </source>
</evidence>
<sequence length="126" mass="14867">SGRNKVNNVQQESQLSQKNYMNDSKQFMSSQKLVVRKVKERQFCTRMRIFTQKNYVNCPKQFKALHSADFKGNLFQNNYTLVEEINRVKNDIDNYKSVSTAVGLKIEENDSRLNFNLNRGLFNYIQ</sequence>
<reference evidence="1" key="1">
    <citation type="submission" date="2021-06" db="EMBL/GenBank/DDBJ databases">
        <authorList>
            <person name="Kallberg Y."/>
            <person name="Tangrot J."/>
            <person name="Rosling A."/>
        </authorList>
    </citation>
    <scope>NUCLEOTIDE SEQUENCE</scope>
    <source>
        <strain evidence="1">MA461A</strain>
    </source>
</reference>
<dbReference type="EMBL" id="CAJVQC010050080">
    <property type="protein sequence ID" value="CAG8788510.1"/>
    <property type="molecule type" value="Genomic_DNA"/>
</dbReference>
<accession>A0ACA9RDJ1</accession>
<keyword evidence="2" id="KW-1185">Reference proteome</keyword>
<comment type="caution">
    <text evidence="1">The sequence shown here is derived from an EMBL/GenBank/DDBJ whole genome shotgun (WGS) entry which is preliminary data.</text>
</comment>
<protein>
    <submittedName>
        <fullName evidence="1">34933_t:CDS:1</fullName>
    </submittedName>
</protein>
<dbReference type="Proteomes" id="UP000789920">
    <property type="component" value="Unassembled WGS sequence"/>
</dbReference>
<proteinExistence type="predicted"/>
<feature type="non-terminal residue" evidence="1">
    <location>
        <position position="1"/>
    </location>
</feature>
<evidence type="ECO:0000313" key="1">
    <source>
        <dbReference type="EMBL" id="CAG8788510.1"/>
    </source>
</evidence>